<evidence type="ECO:0000256" key="1">
    <source>
        <dbReference type="SAM" id="Phobius"/>
    </source>
</evidence>
<proteinExistence type="predicted"/>
<keyword evidence="1" id="KW-0812">Transmembrane</keyword>
<evidence type="ECO:0008006" key="4">
    <source>
        <dbReference type="Google" id="ProtNLM"/>
    </source>
</evidence>
<evidence type="ECO:0000313" key="3">
    <source>
        <dbReference type="Proteomes" id="UP000283255"/>
    </source>
</evidence>
<dbReference type="AlphaFoldDB" id="A0A418YG81"/>
<reference evidence="2 3" key="1">
    <citation type="submission" date="2018-09" db="EMBL/GenBank/DDBJ databases">
        <authorList>
            <person name="Wang F."/>
        </authorList>
    </citation>
    <scope>NUCLEOTIDE SEQUENCE [LARGE SCALE GENOMIC DNA]</scope>
    <source>
        <strain evidence="2 3">PLHSC7-2</strain>
    </source>
</reference>
<dbReference type="EMBL" id="QZCH01000007">
    <property type="protein sequence ID" value="RJG48656.1"/>
    <property type="molecule type" value="Genomic_DNA"/>
</dbReference>
<dbReference type="Proteomes" id="UP000283255">
    <property type="component" value="Unassembled WGS sequence"/>
</dbReference>
<organism evidence="2 3">
    <name type="scientific">Motilimonas pumila</name>
    <dbReference type="NCBI Taxonomy" id="2303987"/>
    <lineage>
        <taxon>Bacteria</taxon>
        <taxon>Pseudomonadati</taxon>
        <taxon>Pseudomonadota</taxon>
        <taxon>Gammaproteobacteria</taxon>
        <taxon>Alteromonadales</taxon>
        <taxon>Alteromonadales genera incertae sedis</taxon>
        <taxon>Motilimonas</taxon>
    </lineage>
</organism>
<gene>
    <name evidence="2" type="ORF">D1Z90_07290</name>
</gene>
<feature type="transmembrane region" description="Helical" evidence="1">
    <location>
        <begin position="12"/>
        <end position="37"/>
    </location>
</feature>
<comment type="caution">
    <text evidence="2">The sequence shown here is derived from an EMBL/GenBank/DDBJ whole genome shotgun (WGS) entry which is preliminary data.</text>
</comment>
<keyword evidence="1" id="KW-1133">Transmembrane helix</keyword>
<protein>
    <recommendedName>
        <fullName evidence="4">Type IV pilus modification protein PilV</fullName>
    </recommendedName>
</protein>
<reference evidence="2 3" key="2">
    <citation type="submission" date="2019-01" db="EMBL/GenBank/DDBJ databases">
        <title>Motilimonas pumilus sp. nov., isolated from the gut of sea cucumber (Apostichopus japonicus).</title>
        <authorList>
            <person name="Wang F.-Q."/>
            <person name="Ren L.-H."/>
            <person name="Lin Y.-W."/>
            <person name="Sun G.-H."/>
            <person name="Du Z.-J."/>
            <person name="Zhao J.-X."/>
            <person name="Liu X.-J."/>
            <person name="Liu L.-J."/>
        </authorList>
    </citation>
    <scope>NUCLEOTIDE SEQUENCE [LARGE SCALE GENOMIC DNA]</scope>
    <source>
        <strain evidence="2 3">PLHSC7-2</strain>
    </source>
</reference>
<keyword evidence="3" id="KW-1185">Reference proteome</keyword>
<name>A0A418YG81_9GAMM</name>
<keyword evidence="1" id="KW-0472">Membrane</keyword>
<evidence type="ECO:0000313" key="2">
    <source>
        <dbReference type="EMBL" id="RJG48656.1"/>
    </source>
</evidence>
<accession>A0A418YG81</accession>
<sequence>MIKKVPTSRGFCLLEVLVTTFIVASALVGLMAMQGVIKKSTYASKQRTQATFIAQSIMESLKINRSVLKNAANLDLLKSISQSAGSLSEPTCSSCSPQQRLEADIVKWQHHLTGSNVKRSAKAIAGLSKADACITHDLATGNTMIVVSWHDRTESKDARTASGSECGTDNVSRRQLVLKSTILQA</sequence>